<accession>A0A8H5ATB1</accession>
<proteinExistence type="predicted"/>
<dbReference type="OrthoDB" id="2722301at2759"/>
<dbReference type="GO" id="GO:0004672">
    <property type="term" value="F:protein kinase activity"/>
    <property type="evidence" value="ECO:0007669"/>
    <property type="project" value="InterPro"/>
</dbReference>
<dbReference type="PROSITE" id="PS50011">
    <property type="entry name" value="PROTEIN_KINASE_DOM"/>
    <property type="match status" value="1"/>
</dbReference>
<dbReference type="SMART" id="SM00220">
    <property type="entry name" value="S_TKc"/>
    <property type="match status" value="1"/>
</dbReference>
<comment type="caution">
    <text evidence="2">The sequence shown here is derived from an EMBL/GenBank/DDBJ whole genome shotgun (WGS) entry which is preliminary data.</text>
</comment>
<protein>
    <recommendedName>
        <fullName evidence="1">Protein kinase domain-containing protein</fullName>
    </recommendedName>
</protein>
<sequence length="470" mass="55031">MFRNPYVIVHTPFCTHTPVYLLEATMDLSQHNREFLNKLVIRKELDLDDDSYDCQECYRFWNSEDVLEWFSNKGYTLYGRVAQDNYLPSGTDPQLPYPKFQEYDYPYSCHNAQPVDGGEPSLTGDDTTGRIVYAQDSHGRHVAIKATRKESNEYSILRFLNQQNMEVLQENCILPVLEFLPYDDSCFIVMPRWGTSIQHPVQFRTLRDTLCFMQSALKALTFLHSHNIIHRDVSLPNFVINHFGHSSCTRFFAYSLTRRHELSKKKVTYAMIDFDLAKMLPGDMKREDCRLPSYESFVGSYGPADTSQGEFEYNPFVYDVGSLGVMFCDEYQHYTKDIPLLAPFLDRMVTKNLQRRFTAAEGLRFVERIILESKESQLSTSEYRDPEYGLFTFETYDRWKSLPADFQMKWSAYREPVGIPFSSKILRAIVASVWLPEFLIPKIRKMTFKVLSIPRGIWAQCFRFASYLRE</sequence>
<dbReference type="PANTHER" id="PTHR44167">
    <property type="entry name" value="OVARIAN-SPECIFIC SERINE/THREONINE-PROTEIN KINASE LOK-RELATED"/>
    <property type="match status" value="1"/>
</dbReference>
<dbReference type="PANTHER" id="PTHR44167:SF24">
    <property type="entry name" value="SERINE_THREONINE-PROTEIN KINASE CHK2"/>
    <property type="match status" value="1"/>
</dbReference>
<feature type="domain" description="Protein kinase" evidence="1">
    <location>
        <begin position="117"/>
        <end position="391"/>
    </location>
</feature>
<name>A0A8H5ATB1_9AGAR</name>
<dbReference type="AlphaFoldDB" id="A0A8H5ATB1"/>
<dbReference type="InterPro" id="IPR000719">
    <property type="entry name" value="Prot_kinase_dom"/>
</dbReference>
<evidence type="ECO:0000313" key="3">
    <source>
        <dbReference type="Proteomes" id="UP000567179"/>
    </source>
</evidence>
<dbReference type="InterPro" id="IPR011009">
    <property type="entry name" value="Kinase-like_dom_sf"/>
</dbReference>
<organism evidence="2 3">
    <name type="scientific">Psilocybe cf. subviscida</name>
    <dbReference type="NCBI Taxonomy" id="2480587"/>
    <lineage>
        <taxon>Eukaryota</taxon>
        <taxon>Fungi</taxon>
        <taxon>Dikarya</taxon>
        <taxon>Basidiomycota</taxon>
        <taxon>Agaricomycotina</taxon>
        <taxon>Agaricomycetes</taxon>
        <taxon>Agaricomycetidae</taxon>
        <taxon>Agaricales</taxon>
        <taxon>Agaricineae</taxon>
        <taxon>Strophariaceae</taxon>
        <taxon>Psilocybe</taxon>
    </lineage>
</organism>
<gene>
    <name evidence="2" type="ORF">D9619_010341</name>
</gene>
<dbReference type="Pfam" id="PF00069">
    <property type="entry name" value="Pkinase"/>
    <property type="match status" value="1"/>
</dbReference>
<dbReference type="Gene3D" id="1.10.510.10">
    <property type="entry name" value="Transferase(Phosphotransferase) domain 1"/>
    <property type="match status" value="1"/>
</dbReference>
<keyword evidence="3" id="KW-1185">Reference proteome</keyword>
<dbReference type="Proteomes" id="UP000567179">
    <property type="component" value="Unassembled WGS sequence"/>
</dbReference>
<evidence type="ECO:0000313" key="2">
    <source>
        <dbReference type="EMBL" id="KAF5309847.1"/>
    </source>
</evidence>
<dbReference type="GO" id="GO:0005524">
    <property type="term" value="F:ATP binding"/>
    <property type="evidence" value="ECO:0007669"/>
    <property type="project" value="InterPro"/>
</dbReference>
<reference evidence="2 3" key="1">
    <citation type="journal article" date="2020" name="ISME J.">
        <title>Uncovering the hidden diversity of litter-decomposition mechanisms in mushroom-forming fungi.</title>
        <authorList>
            <person name="Floudas D."/>
            <person name="Bentzer J."/>
            <person name="Ahren D."/>
            <person name="Johansson T."/>
            <person name="Persson P."/>
            <person name="Tunlid A."/>
        </authorList>
    </citation>
    <scope>NUCLEOTIDE SEQUENCE [LARGE SCALE GENOMIC DNA]</scope>
    <source>
        <strain evidence="2 3">CBS 101986</strain>
    </source>
</reference>
<dbReference type="SUPFAM" id="SSF56112">
    <property type="entry name" value="Protein kinase-like (PK-like)"/>
    <property type="match status" value="1"/>
</dbReference>
<evidence type="ECO:0000259" key="1">
    <source>
        <dbReference type="PROSITE" id="PS50011"/>
    </source>
</evidence>
<dbReference type="EMBL" id="JAACJJ010000058">
    <property type="protein sequence ID" value="KAF5309847.1"/>
    <property type="molecule type" value="Genomic_DNA"/>
</dbReference>